<feature type="region of interest" description="Disordered" evidence="1">
    <location>
        <begin position="32"/>
        <end position="57"/>
    </location>
</feature>
<protein>
    <submittedName>
        <fullName evidence="2">Uncharacterized protein</fullName>
    </submittedName>
</protein>
<accession>A0ABD0JBT5</accession>
<proteinExistence type="predicted"/>
<dbReference type="AlphaFoldDB" id="A0ABD0JBT5"/>
<evidence type="ECO:0000313" key="2">
    <source>
        <dbReference type="EMBL" id="KAK7469549.1"/>
    </source>
</evidence>
<name>A0ABD0JBT5_9CAEN</name>
<comment type="caution">
    <text evidence="2">The sequence shown here is derived from an EMBL/GenBank/DDBJ whole genome shotgun (WGS) entry which is preliminary data.</text>
</comment>
<sequence length="151" mass="16551">MWNGVSQCVYSTVRPGWTGVLNIHKIHELARPATAGKNDTGPGPSKLDDDGQQNPQQLSHFLPSGAMPYAEEADWRWQTVRIQHEYSLHGKVTTAGQLARTAVLVSRSATWGSHSGLSRHGGECFQCYSCLDNGTEKLTARTACLSSFCLY</sequence>
<dbReference type="Proteomes" id="UP001519460">
    <property type="component" value="Unassembled WGS sequence"/>
</dbReference>
<evidence type="ECO:0000313" key="3">
    <source>
        <dbReference type="Proteomes" id="UP001519460"/>
    </source>
</evidence>
<dbReference type="EMBL" id="JACVVK020000513">
    <property type="protein sequence ID" value="KAK7469549.1"/>
    <property type="molecule type" value="Genomic_DNA"/>
</dbReference>
<organism evidence="2 3">
    <name type="scientific">Batillaria attramentaria</name>
    <dbReference type="NCBI Taxonomy" id="370345"/>
    <lineage>
        <taxon>Eukaryota</taxon>
        <taxon>Metazoa</taxon>
        <taxon>Spiralia</taxon>
        <taxon>Lophotrochozoa</taxon>
        <taxon>Mollusca</taxon>
        <taxon>Gastropoda</taxon>
        <taxon>Caenogastropoda</taxon>
        <taxon>Sorbeoconcha</taxon>
        <taxon>Cerithioidea</taxon>
        <taxon>Batillariidae</taxon>
        <taxon>Batillaria</taxon>
    </lineage>
</organism>
<gene>
    <name evidence="2" type="ORF">BaRGS_00036455</name>
</gene>
<reference evidence="2 3" key="1">
    <citation type="journal article" date="2023" name="Sci. Data">
        <title>Genome assembly of the Korean intertidal mud-creeper Batillaria attramentaria.</title>
        <authorList>
            <person name="Patra A.K."/>
            <person name="Ho P.T."/>
            <person name="Jun S."/>
            <person name="Lee S.J."/>
            <person name="Kim Y."/>
            <person name="Won Y.J."/>
        </authorList>
    </citation>
    <scope>NUCLEOTIDE SEQUENCE [LARGE SCALE GENOMIC DNA]</scope>
    <source>
        <strain evidence="2">Wonlab-2016</strain>
    </source>
</reference>
<keyword evidence="3" id="KW-1185">Reference proteome</keyword>
<evidence type="ECO:0000256" key="1">
    <source>
        <dbReference type="SAM" id="MobiDB-lite"/>
    </source>
</evidence>